<keyword evidence="3" id="KW-1185">Reference proteome</keyword>
<sequence length="88" mass="9682">MILYNLILLIITATAGQLIAHYVLNKLFKSEDVKDLIAYAISSIAAFLLSLIPGIGAVMFLEIISLAFLAVLITEYIKQKVSKRKTIA</sequence>
<keyword evidence="1" id="KW-0472">Membrane</keyword>
<comment type="caution">
    <text evidence="2">The sequence shown here is derived from an EMBL/GenBank/DDBJ whole genome shotgun (WGS) entry which is preliminary data.</text>
</comment>
<evidence type="ECO:0000313" key="2">
    <source>
        <dbReference type="EMBL" id="MFD2912256.1"/>
    </source>
</evidence>
<keyword evidence="1" id="KW-1133">Transmembrane helix</keyword>
<protein>
    <submittedName>
        <fullName evidence="2">Uncharacterized protein</fullName>
    </submittedName>
</protein>
<dbReference type="RefSeq" id="WP_204728821.1">
    <property type="nucleotide sequence ID" value="NZ_JAFBDK010000005.1"/>
</dbReference>
<evidence type="ECO:0000256" key="1">
    <source>
        <dbReference type="SAM" id="Phobius"/>
    </source>
</evidence>
<proteinExistence type="predicted"/>
<keyword evidence="1" id="KW-0812">Transmembrane</keyword>
<reference evidence="3" key="1">
    <citation type="journal article" date="2019" name="Int. J. Syst. Evol. Microbiol.">
        <title>The Global Catalogue of Microorganisms (GCM) 10K type strain sequencing project: providing services to taxonomists for standard genome sequencing and annotation.</title>
        <authorList>
            <consortium name="The Broad Institute Genomics Platform"/>
            <consortium name="The Broad Institute Genome Sequencing Center for Infectious Disease"/>
            <person name="Wu L."/>
            <person name="Ma J."/>
        </authorList>
    </citation>
    <scope>NUCLEOTIDE SEQUENCE [LARGE SCALE GENOMIC DNA]</scope>
    <source>
        <strain evidence="3">KCTC 13528</strain>
    </source>
</reference>
<name>A0ABW5ZIW2_9BACL</name>
<gene>
    <name evidence="2" type="ORF">ACFS5P_10260</name>
</gene>
<dbReference type="Proteomes" id="UP001597561">
    <property type="component" value="Unassembled WGS sequence"/>
</dbReference>
<dbReference type="EMBL" id="JBHUPG010000019">
    <property type="protein sequence ID" value="MFD2912256.1"/>
    <property type="molecule type" value="Genomic_DNA"/>
</dbReference>
<accession>A0ABW5ZIW2</accession>
<feature type="transmembrane region" description="Helical" evidence="1">
    <location>
        <begin position="36"/>
        <end position="52"/>
    </location>
</feature>
<organism evidence="2 3">
    <name type="scientific">Jeotgalibacillus terrae</name>
    <dbReference type="NCBI Taxonomy" id="587735"/>
    <lineage>
        <taxon>Bacteria</taxon>
        <taxon>Bacillati</taxon>
        <taxon>Bacillota</taxon>
        <taxon>Bacilli</taxon>
        <taxon>Bacillales</taxon>
        <taxon>Caryophanaceae</taxon>
        <taxon>Jeotgalibacillus</taxon>
    </lineage>
</organism>
<evidence type="ECO:0000313" key="3">
    <source>
        <dbReference type="Proteomes" id="UP001597561"/>
    </source>
</evidence>
<feature type="transmembrane region" description="Helical" evidence="1">
    <location>
        <begin position="6"/>
        <end position="24"/>
    </location>
</feature>